<feature type="compositionally biased region" description="Basic and acidic residues" evidence="1">
    <location>
        <begin position="207"/>
        <end position="224"/>
    </location>
</feature>
<dbReference type="PANTHER" id="PTHR36812:SF9">
    <property type="entry name" value="MYB-LIKE PROTEIN X ISOFORM X1"/>
    <property type="match status" value="1"/>
</dbReference>
<reference evidence="2 3" key="1">
    <citation type="submission" date="2019-03" db="EMBL/GenBank/DDBJ databases">
        <title>Single cell metagenomics reveals metabolic interactions within the superorganism composed of flagellate Streblomastix strix and complex community of Bacteroidetes bacteria on its surface.</title>
        <authorList>
            <person name="Treitli S.C."/>
            <person name="Kolisko M."/>
            <person name="Husnik F."/>
            <person name="Keeling P."/>
            <person name="Hampl V."/>
        </authorList>
    </citation>
    <scope>NUCLEOTIDE SEQUENCE [LARGE SCALE GENOMIC DNA]</scope>
    <source>
        <strain evidence="2">ST1C</strain>
    </source>
</reference>
<feature type="region of interest" description="Disordered" evidence="1">
    <location>
        <begin position="271"/>
        <end position="323"/>
    </location>
</feature>
<feature type="region of interest" description="Disordered" evidence="1">
    <location>
        <begin position="719"/>
        <end position="816"/>
    </location>
</feature>
<feature type="region of interest" description="Disordered" evidence="1">
    <location>
        <begin position="17"/>
        <end position="63"/>
    </location>
</feature>
<dbReference type="Proteomes" id="UP000324800">
    <property type="component" value="Unassembled WGS sequence"/>
</dbReference>
<protein>
    <submittedName>
        <fullName evidence="2">Uncharacterized protein</fullName>
    </submittedName>
</protein>
<dbReference type="PANTHER" id="PTHR36812">
    <property type="entry name" value="NEUROFILAMENT TRIPLET M PROTEIN-LIKE PROTEIN"/>
    <property type="match status" value="1"/>
</dbReference>
<feature type="compositionally biased region" description="Polar residues" evidence="1">
    <location>
        <begin position="51"/>
        <end position="63"/>
    </location>
</feature>
<comment type="caution">
    <text evidence="2">The sequence shown here is derived from an EMBL/GenBank/DDBJ whole genome shotgun (WGS) entry which is preliminary data.</text>
</comment>
<gene>
    <name evidence="2" type="ORF">EZS28_003957</name>
</gene>
<feature type="region of interest" description="Disordered" evidence="1">
    <location>
        <begin position="198"/>
        <end position="228"/>
    </location>
</feature>
<feature type="compositionally biased region" description="Polar residues" evidence="1">
    <location>
        <begin position="271"/>
        <end position="281"/>
    </location>
</feature>
<feature type="compositionally biased region" description="Basic and acidic residues" evidence="1">
    <location>
        <begin position="719"/>
        <end position="768"/>
    </location>
</feature>
<evidence type="ECO:0000313" key="3">
    <source>
        <dbReference type="Proteomes" id="UP000324800"/>
    </source>
</evidence>
<name>A0A5J4X0D0_9EUKA</name>
<organism evidence="2 3">
    <name type="scientific">Streblomastix strix</name>
    <dbReference type="NCBI Taxonomy" id="222440"/>
    <lineage>
        <taxon>Eukaryota</taxon>
        <taxon>Metamonada</taxon>
        <taxon>Preaxostyla</taxon>
        <taxon>Oxymonadida</taxon>
        <taxon>Streblomastigidae</taxon>
        <taxon>Streblomastix</taxon>
    </lineage>
</organism>
<proteinExistence type="predicted"/>
<dbReference type="AlphaFoldDB" id="A0A5J4X0D0"/>
<feature type="compositionally biased region" description="Basic and acidic residues" evidence="1">
    <location>
        <begin position="776"/>
        <end position="816"/>
    </location>
</feature>
<sequence length="909" mass="101231">TDAPLVDLQPTITLSAPTQVAEIQDKKSKPKAKATKTKGKEDESKDPRPNTPQNAIQQGNIEGQESINAPIATYIEPKYASASQVVEEVNKIIAPKLVGQIVTELLEMDNIIAQLIAKEHITAPTPGQPNTNTDLPFINLVSIPSASISSLAVASAGSWRSRIPLHQFLSQKFHSQRSLPKPQCLFFYNQDVIPGSSLSQTGLIGDNKQDQKKETKVKEGKGKEQQIVSENKSNLKAMLISFGDSINPAEQLPIPSLPGAIVLPMNPDTNAQQQQLQTPTVSGDRPTSGKDKKGQKKKDKIDPKDGVPPQPQLKDTPVKKQTTVQPVIQEEGIIQGEQLYVVDGEKDIQIEKPKETLKLATPPEESTIIQQKLSTSLFQSFLNGISRVLDVKGIPGSTSSSIVARVPGFPFSQLPFEEIFSVIEDGGRESFATISSQIYSRIINNKVPFPVSLTVDVSADIIFVPGINGFVISGSKVSSIDEVAAQFKDWIHMKKLVEIQSRQTDTSISPDQQPQNSFSLKVTQLHTPLPLPPLEQAYNVTSDTPLPFANMWRKILSLDIQPLTSASLTQYSSIPLYPFVPPNNQTLYILLFAQFIASQQPPITEEQPNSLYSALIEAVSSLGPNISSALNQIALEGGELEFGDPQSLFAIQPPEPEKVESPPLHRFGIEPSVLYFSLHEFGTLTDLFNTIQRIREERKRRVIGIRYEVERLKQLREDWEQKEQQERERIEKDRIQREKEEAEREEQQKGEEDKDKQQKSKQVTDKKGTGKSGGKSGDKEEKKEEKVVKKEEKKKDDKKKDDKKDDKKKKGEKKEVVQIEEEVDPFQFEYREECLTRYLLVLLRNNENVQIELVTGASNITPLDADVAVSLGVQSIRLPLPTTSAGAAKLNRLVEIEDELEAESKKQKK</sequence>
<evidence type="ECO:0000256" key="1">
    <source>
        <dbReference type="SAM" id="MobiDB-lite"/>
    </source>
</evidence>
<feature type="compositionally biased region" description="Basic residues" evidence="1">
    <location>
        <begin position="28"/>
        <end position="37"/>
    </location>
</feature>
<dbReference type="EMBL" id="SNRW01000549">
    <property type="protein sequence ID" value="KAA6400513.1"/>
    <property type="molecule type" value="Genomic_DNA"/>
</dbReference>
<accession>A0A5J4X0D0</accession>
<feature type="compositionally biased region" description="Basic and acidic residues" evidence="1">
    <location>
        <begin position="38"/>
        <end position="48"/>
    </location>
</feature>
<evidence type="ECO:0000313" key="2">
    <source>
        <dbReference type="EMBL" id="KAA6400513.1"/>
    </source>
</evidence>
<feature type="non-terminal residue" evidence="2">
    <location>
        <position position="1"/>
    </location>
</feature>